<keyword evidence="1" id="KW-0880">Kelch repeat</keyword>
<dbReference type="CDD" id="cd18186">
    <property type="entry name" value="BTB_POZ_ZBTB_KLHL-like"/>
    <property type="match status" value="1"/>
</dbReference>
<dbReference type="STRING" id="763407.A0A162WNM5"/>
<dbReference type="SMART" id="SM00875">
    <property type="entry name" value="BACK"/>
    <property type="match status" value="1"/>
</dbReference>
<dbReference type="Proteomes" id="UP000077315">
    <property type="component" value="Unassembled WGS sequence"/>
</dbReference>
<dbReference type="PROSITE" id="PS50097">
    <property type="entry name" value="BTB"/>
    <property type="match status" value="1"/>
</dbReference>
<dbReference type="Pfam" id="PF00651">
    <property type="entry name" value="BTB"/>
    <property type="match status" value="1"/>
</dbReference>
<accession>A0A162WNM5</accession>
<dbReference type="SUPFAM" id="SSF54695">
    <property type="entry name" value="POZ domain"/>
    <property type="match status" value="1"/>
</dbReference>
<dbReference type="PANTHER" id="PTHR24412:SF489">
    <property type="entry name" value="RING FINGER DOMAIN AND KELCH REPEAT-CONTAINING PROTEIN DDB_G0271372"/>
    <property type="match status" value="1"/>
</dbReference>
<evidence type="ECO:0000259" key="3">
    <source>
        <dbReference type="PROSITE" id="PS50097"/>
    </source>
</evidence>
<reference evidence="5" key="1">
    <citation type="submission" date="2015-06" db="EMBL/GenBank/DDBJ databases">
        <title>Expansion of signal transduction pathways in fungi by whole-genome duplication.</title>
        <authorList>
            <consortium name="DOE Joint Genome Institute"/>
            <person name="Corrochano L.M."/>
            <person name="Kuo A."/>
            <person name="Marcet-Houben M."/>
            <person name="Polaino S."/>
            <person name="Salamov A."/>
            <person name="Villalobos J.M."/>
            <person name="Alvarez M.I."/>
            <person name="Avalos J."/>
            <person name="Benito E.P."/>
            <person name="Benoit I."/>
            <person name="Burger G."/>
            <person name="Camino L.P."/>
            <person name="Canovas D."/>
            <person name="Cerda-Olmedo E."/>
            <person name="Cheng J.-F."/>
            <person name="Dominguez A."/>
            <person name="Elias M."/>
            <person name="Eslava A.P."/>
            <person name="Glaser F."/>
            <person name="Grimwood J."/>
            <person name="Gutierrez G."/>
            <person name="Heitman J."/>
            <person name="Henrissat B."/>
            <person name="Iturriaga E.A."/>
            <person name="Lang B.F."/>
            <person name="Lavin J.L."/>
            <person name="Lee S."/>
            <person name="Li W."/>
            <person name="Lindquist E."/>
            <person name="Lopez-Garcia S."/>
            <person name="Luque E.M."/>
            <person name="Marcos A.T."/>
            <person name="Martin J."/>
            <person name="McCluskey K."/>
            <person name="Medina H.R."/>
            <person name="Miralles-Duran A."/>
            <person name="Miyazaki A."/>
            <person name="Munoz-Torres E."/>
            <person name="Oguiza J.A."/>
            <person name="Ohm R."/>
            <person name="Olmedo M."/>
            <person name="Orejas M."/>
            <person name="Ortiz-Castellanos L."/>
            <person name="Pisabarro A.G."/>
            <person name="Rodriguez-Romero J."/>
            <person name="Ruiz-Herrera J."/>
            <person name="Ruiz-Vazquez R."/>
            <person name="Sanz C."/>
            <person name="Schackwitz W."/>
            <person name="Schmutz J."/>
            <person name="Shahriari M."/>
            <person name="Shelest E."/>
            <person name="Silva-Franco F."/>
            <person name="Soanes D."/>
            <person name="Syed K."/>
            <person name="Tagua V.G."/>
            <person name="Talbot N.J."/>
            <person name="Thon M."/>
            <person name="De vries R.P."/>
            <person name="Wiebenga A."/>
            <person name="Yadav J.S."/>
            <person name="Braun E.L."/>
            <person name="Baker S."/>
            <person name="Garre V."/>
            <person name="Horwitz B."/>
            <person name="Torres-Martinez S."/>
            <person name="Idnurm A."/>
            <person name="Herrera-Estrella A."/>
            <person name="Gabaldon T."/>
            <person name="Grigoriev I.V."/>
        </authorList>
    </citation>
    <scope>NUCLEOTIDE SEQUENCE [LARGE SCALE GENOMIC DNA]</scope>
    <source>
        <strain evidence="5">NRRL 1555(-)</strain>
    </source>
</reference>
<dbReference type="AlphaFoldDB" id="A0A162WNM5"/>
<gene>
    <name evidence="4" type="ORF">PHYBLDRAFT_149712</name>
</gene>
<name>A0A162WNM5_PHYB8</name>
<dbReference type="Gene3D" id="1.25.40.420">
    <property type="match status" value="1"/>
</dbReference>
<feature type="domain" description="BTB" evidence="3">
    <location>
        <begin position="134"/>
        <end position="222"/>
    </location>
</feature>
<dbReference type="Pfam" id="PF07707">
    <property type="entry name" value="BACK"/>
    <property type="match status" value="1"/>
</dbReference>
<dbReference type="PANTHER" id="PTHR24412">
    <property type="entry name" value="KELCH PROTEIN"/>
    <property type="match status" value="1"/>
</dbReference>
<dbReference type="VEuPathDB" id="FungiDB:PHYBLDRAFT_149712"/>
<dbReference type="RefSeq" id="XP_018287355.1">
    <property type="nucleotide sequence ID" value="XM_018432322.1"/>
</dbReference>
<sequence length="441" mass="50969">MQQKPVIESELKFAKGSKTFPENCGISLELVGTYPAGDITEISMTVDTILTIFKENALKFSPSTRHQFKLENGSTNLCEYSFYPTKRGIGDYIDNNQLSMKIDFLNLKQSGIDIPIKNLEERRFVEPKSVPEFCDTIIHVIETEEDSDFSDMHSGDYETPRSRFTFKSRKAILSKASPWFHNLFFLGMKESRDSEVSIRGIHPDTFQRLLNFIYGFELEINGINDAVKLIKAADRIHLTKALEFIFVYLNMRVNNKTVLRIWKAGDDFECKETMEYCKSYTKKHWESILADPSWLETDGRDTIQILSIDSLPLAADESIFYQAVLNWREAKIKQAVDVPEMLQSNVLQIFNHLRNNRFTKDCKLWSNEIGNELEDVENHFVQMIPLIRFNQLTAKYLMDNVETSGIVIDIPGMKKKVLEAFRAIAIRTEIPETVNTDKRHI</sequence>
<dbReference type="Gene3D" id="3.30.710.10">
    <property type="entry name" value="Potassium Channel Kv1.1, Chain A"/>
    <property type="match status" value="1"/>
</dbReference>
<protein>
    <recommendedName>
        <fullName evidence="3">BTB domain-containing protein</fullName>
    </recommendedName>
</protein>
<dbReference type="InterPro" id="IPR000210">
    <property type="entry name" value="BTB/POZ_dom"/>
</dbReference>
<evidence type="ECO:0000256" key="2">
    <source>
        <dbReference type="ARBA" id="ARBA00022737"/>
    </source>
</evidence>
<dbReference type="EMBL" id="KV440992">
    <property type="protein sequence ID" value="OAD69315.1"/>
    <property type="molecule type" value="Genomic_DNA"/>
</dbReference>
<evidence type="ECO:0000313" key="4">
    <source>
        <dbReference type="EMBL" id="OAD69315.1"/>
    </source>
</evidence>
<evidence type="ECO:0000313" key="5">
    <source>
        <dbReference type="Proteomes" id="UP000077315"/>
    </source>
</evidence>
<proteinExistence type="predicted"/>
<keyword evidence="2" id="KW-0677">Repeat</keyword>
<dbReference type="OrthoDB" id="2256373at2759"/>
<dbReference type="GeneID" id="28993228"/>
<dbReference type="SMART" id="SM00225">
    <property type="entry name" value="BTB"/>
    <property type="match status" value="1"/>
</dbReference>
<keyword evidence="5" id="KW-1185">Reference proteome</keyword>
<dbReference type="InParanoid" id="A0A162WNM5"/>
<dbReference type="InterPro" id="IPR011705">
    <property type="entry name" value="BACK"/>
</dbReference>
<organism evidence="4 5">
    <name type="scientific">Phycomyces blakesleeanus (strain ATCC 8743b / DSM 1359 / FGSC 10004 / NBRC 33097 / NRRL 1555)</name>
    <dbReference type="NCBI Taxonomy" id="763407"/>
    <lineage>
        <taxon>Eukaryota</taxon>
        <taxon>Fungi</taxon>
        <taxon>Fungi incertae sedis</taxon>
        <taxon>Mucoromycota</taxon>
        <taxon>Mucoromycotina</taxon>
        <taxon>Mucoromycetes</taxon>
        <taxon>Mucorales</taxon>
        <taxon>Phycomycetaceae</taxon>
        <taxon>Phycomyces</taxon>
    </lineage>
</organism>
<dbReference type="InterPro" id="IPR011333">
    <property type="entry name" value="SKP1/BTB/POZ_sf"/>
</dbReference>
<evidence type="ECO:0000256" key="1">
    <source>
        <dbReference type="ARBA" id="ARBA00022441"/>
    </source>
</evidence>